<keyword evidence="2" id="KW-0378">Hydrolase</keyword>
<evidence type="ECO:0000256" key="2">
    <source>
        <dbReference type="ARBA" id="ARBA00022801"/>
    </source>
</evidence>
<dbReference type="AlphaFoldDB" id="A0A810Q7R8"/>
<dbReference type="PANTHER" id="PTHR42693:SF53">
    <property type="entry name" value="ENDO-4-O-SULFATASE"/>
    <property type="match status" value="1"/>
</dbReference>
<dbReference type="Proteomes" id="UP000679848">
    <property type="component" value="Chromosome"/>
</dbReference>
<gene>
    <name evidence="4" type="ORF">MM59RIKEN_16380</name>
</gene>
<accession>A0A810Q7R8</accession>
<dbReference type="InterPro" id="IPR000917">
    <property type="entry name" value="Sulfatase_N"/>
</dbReference>
<feature type="domain" description="Sulfatase N-terminal" evidence="3">
    <location>
        <begin position="3"/>
        <end position="341"/>
    </location>
</feature>
<organism evidence="4 5">
    <name type="scientific">Pusillibacter faecalis</name>
    <dbReference type="NCBI Taxonomy" id="2714358"/>
    <lineage>
        <taxon>Bacteria</taxon>
        <taxon>Bacillati</taxon>
        <taxon>Bacillota</taxon>
        <taxon>Clostridia</taxon>
        <taxon>Eubacteriales</taxon>
        <taxon>Oscillospiraceae</taxon>
        <taxon>Pusillibacter</taxon>
    </lineage>
</organism>
<proteinExistence type="inferred from homology"/>
<dbReference type="Pfam" id="PF00884">
    <property type="entry name" value="Sulfatase"/>
    <property type="match status" value="1"/>
</dbReference>
<dbReference type="KEGG" id="pfaa:MM59RIKEN_16380"/>
<reference evidence="4" key="1">
    <citation type="submission" date="2020-09" db="EMBL/GenBank/DDBJ databases">
        <title>New species isolated from human feces.</title>
        <authorList>
            <person name="Kitahara M."/>
            <person name="Shigeno Y."/>
            <person name="Shime M."/>
            <person name="Matsumoto Y."/>
            <person name="Nakamura S."/>
            <person name="Motooka D."/>
            <person name="Fukuoka S."/>
            <person name="Nishikawa H."/>
            <person name="Benno Y."/>
        </authorList>
    </citation>
    <scope>NUCLEOTIDE SEQUENCE</scope>
    <source>
        <strain evidence="4">MM59</strain>
    </source>
</reference>
<dbReference type="CDD" id="cd16022">
    <property type="entry name" value="sulfatase_like"/>
    <property type="match status" value="1"/>
</dbReference>
<dbReference type="SUPFAM" id="SSF53649">
    <property type="entry name" value="Alkaline phosphatase-like"/>
    <property type="match status" value="1"/>
</dbReference>
<dbReference type="GO" id="GO:0004065">
    <property type="term" value="F:arylsulfatase activity"/>
    <property type="evidence" value="ECO:0007669"/>
    <property type="project" value="TreeGrafter"/>
</dbReference>
<evidence type="ECO:0000256" key="1">
    <source>
        <dbReference type="ARBA" id="ARBA00008779"/>
    </source>
</evidence>
<sequence length="473" mass="54425">MKHLLILFTDQQRYDTIAAFGNPQIQTPHLDALAKDSVVFERCITPSPVCVPARLSMLSGQYPARTGCNNNNTDRAYNGAGFYGRITAQGYQSCCVGKMHNLWDVYGPMGFESRHSQEEIAAEGDEYMRDIREKYPWVFDYHGMRSEMYYTPQISQLPPEDHPTQWVGDRSVDFIQHCAPDRPMFLFSSFIHPHPPYCPPAPWQKLYREDPPTPVCPTPEDLETFSDLIGDRCSCERLLMSRQDVLRSKNFYYACVSFVDYQVGRIIAALKEKGMYDDTLILFSSDHGDMMGDYNAIGKRTMVDSSCHVPLMIHVPGHGHERRQDPCSLVDIAPTLLRYVGAPYDPREFDGVDLFAPSERTYVYSQHGCGSGGTYMITDGRDKLVYSAARDKYYFFDQIPEMRSIYDAEHPKIQEMQRKLDAYRRSDVNKEKESRTYEKVTKTHPHYPGRMDHTLFHNAELAAIPPEYRIDLD</sequence>
<evidence type="ECO:0000313" key="5">
    <source>
        <dbReference type="Proteomes" id="UP000679848"/>
    </source>
</evidence>
<dbReference type="RefSeq" id="WP_187032724.1">
    <property type="nucleotide sequence ID" value="NZ_AP023420.1"/>
</dbReference>
<evidence type="ECO:0000259" key="3">
    <source>
        <dbReference type="Pfam" id="PF00884"/>
    </source>
</evidence>
<dbReference type="PANTHER" id="PTHR42693">
    <property type="entry name" value="ARYLSULFATASE FAMILY MEMBER"/>
    <property type="match status" value="1"/>
</dbReference>
<keyword evidence="5" id="KW-1185">Reference proteome</keyword>
<evidence type="ECO:0000313" key="4">
    <source>
        <dbReference type="EMBL" id="BCK84319.1"/>
    </source>
</evidence>
<dbReference type="InterPro" id="IPR050738">
    <property type="entry name" value="Sulfatase"/>
</dbReference>
<dbReference type="EMBL" id="AP023420">
    <property type="protein sequence ID" value="BCK84319.1"/>
    <property type="molecule type" value="Genomic_DNA"/>
</dbReference>
<protein>
    <submittedName>
        <fullName evidence="4">Arylsulfatase</fullName>
    </submittedName>
</protein>
<dbReference type="InterPro" id="IPR017850">
    <property type="entry name" value="Alkaline_phosphatase_core_sf"/>
</dbReference>
<dbReference type="Gene3D" id="3.40.720.10">
    <property type="entry name" value="Alkaline Phosphatase, subunit A"/>
    <property type="match status" value="1"/>
</dbReference>
<name>A0A810Q7R8_9FIRM</name>
<comment type="similarity">
    <text evidence="1">Belongs to the sulfatase family.</text>
</comment>